<keyword evidence="2" id="KW-1185">Reference proteome</keyword>
<accession>A0ACB7IV68</accession>
<dbReference type="EMBL" id="WQMT02000005">
    <property type="protein sequence ID" value="KAG9222113.1"/>
    <property type="molecule type" value="Genomic_DNA"/>
</dbReference>
<sequence>MSSISSEEELQGFYDSKPDAHLAQPPTLHQQHNVDSDCTQTKGLPPEIWSMIFSILEYEFRGATQSCLRWYAVTHVCRAWRNITLNDPLLWTDFVDPPPKAARELFTRSKDAPLILRLGSYPHHTDDTSFFCDYAVEHPERIRRLEIRRNGPFVNLLTKPAPLLESLLTTFDVEFPPDFLGGAAPQLKSVTCHGSLPLEASWLTNLTSLQCMKVYLEAPWLSNLTSLKFSSGWTDLGVGRLHVDMETILTALENMPLLQHLVLFPPYGVDTTPCKRSTPVHLRHLRNITVHFNFMVAMVTLFKHLRVDGIEKLEASWLSSSFVDPAVIETLCQFFATYYQGGDLYSWRQDGDLLALHRSFAEGNTPALTFRGYGPKSFAPFKTLLPRNMPRLLTVRLTAGSWRLRYPECDAIQELRIVSGYSSPVALKLPEIGVRASPPYPSLRRLHLELLSFEPKAKRIPLLRRWIARRHSKVELILQNCGLTAQDIEPLREVAHVVTM</sequence>
<name>A0ACB7IV68_PLECO</name>
<organism evidence="1 2">
    <name type="scientific">Pleurotus cornucopiae</name>
    <name type="common">Cornucopia mushroom</name>
    <dbReference type="NCBI Taxonomy" id="5321"/>
    <lineage>
        <taxon>Eukaryota</taxon>
        <taxon>Fungi</taxon>
        <taxon>Dikarya</taxon>
        <taxon>Basidiomycota</taxon>
        <taxon>Agaricomycotina</taxon>
        <taxon>Agaricomycetes</taxon>
        <taxon>Agaricomycetidae</taxon>
        <taxon>Agaricales</taxon>
        <taxon>Pleurotineae</taxon>
        <taxon>Pleurotaceae</taxon>
        <taxon>Pleurotus</taxon>
    </lineage>
</organism>
<evidence type="ECO:0000313" key="2">
    <source>
        <dbReference type="Proteomes" id="UP000824881"/>
    </source>
</evidence>
<reference evidence="1 2" key="1">
    <citation type="journal article" date="2021" name="Appl. Environ. Microbiol.">
        <title>Genetic linkage and physical mapping for an oyster mushroom Pleurotus cornucopiae and QTL analysis for the trait cap color.</title>
        <authorList>
            <person name="Zhang Y."/>
            <person name="Gao W."/>
            <person name="Sonnenberg A."/>
            <person name="Chen Q."/>
            <person name="Zhang J."/>
            <person name="Huang C."/>
        </authorList>
    </citation>
    <scope>NUCLEOTIDE SEQUENCE [LARGE SCALE GENOMIC DNA]</scope>
    <source>
        <strain evidence="1">CCMSSC00406</strain>
    </source>
</reference>
<evidence type="ECO:0000313" key="1">
    <source>
        <dbReference type="EMBL" id="KAG9222113.1"/>
    </source>
</evidence>
<gene>
    <name evidence="1" type="ORF">CCMSSC00406_0009564</name>
</gene>
<protein>
    <submittedName>
        <fullName evidence="1">Uncharacterized protein</fullName>
    </submittedName>
</protein>
<comment type="caution">
    <text evidence="1">The sequence shown here is derived from an EMBL/GenBank/DDBJ whole genome shotgun (WGS) entry which is preliminary data.</text>
</comment>
<dbReference type="Proteomes" id="UP000824881">
    <property type="component" value="Unassembled WGS sequence"/>
</dbReference>
<proteinExistence type="predicted"/>